<reference evidence="2 3" key="1">
    <citation type="submission" date="2024-08" db="EMBL/GenBank/DDBJ databases">
        <authorList>
            <person name="Cucini C."/>
            <person name="Frati F."/>
        </authorList>
    </citation>
    <scope>NUCLEOTIDE SEQUENCE [LARGE SCALE GENOMIC DNA]</scope>
</reference>
<protein>
    <recommendedName>
        <fullName evidence="1">Reverse transcriptase domain-containing protein</fullName>
    </recommendedName>
</protein>
<keyword evidence="3" id="KW-1185">Reference proteome</keyword>
<dbReference type="CDD" id="cd00304">
    <property type="entry name" value="RT_like"/>
    <property type="match status" value="1"/>
</dbReference>
<accession>A0ABP1RIA7</accession>
<dbReference type="InterPro" id="IPR058912">
    <property type="entry name" value="HTH_animal"/>
</dbReference>
<dbReference type="Proteomes" id="UP001642540">
    <property type="component" value="Unassembled WGS sequence"/>
</dbReference>
<dbReference type="Pfam" id="PF26215">
    <property type="entry name" value="HTH_animal"/>
    <property type="match status" value="1"/>
</dbReference>
<evidence type="ECO:0000259" key="1">
    <source>
        <dbReference type="PROSITE" id="PS50878"/>
    </source>
</evidence>
<gene>
    <name evidence="2" type="ORF">ODALV1_LOCUS22535</name>
</gene>
<organism evidence="2 3">
    <name type="scientific">Orchesella dallaii</name>
    <dbReference type="NCBI Taxonomy" id="48710"/>
    <lineage>
        <taxon>Eukaryota</taxon>
        <taxon>Metazoa</taxon>
        <taxon>Ecdysozoa</taxon>
        <taxon>Arthropoda</taxon>
        <taxon>Hexapoda</taxon>
        <taxon>Collembola</taxon>
        <taxon>Entomobryomorpha</taxon>
        <taxon>Entomobryoidea</taxon>
        <taxon>Orchesellidae</taxon>
        <taxon>Orchesellinae</taxon>
        <taxon>Orchesella</taxon>
    </lineage>
</organism>
<comment type="caution">
    <text evidence="2">The sequence shown here is derived from an EMBL/GenBank/DDBJ whole genome shotgun (WGS) entry which is preliminary data.</text>
</comment>
<feature type="domain" description="Reverse transcriptase" evidence="1">
    <location>
        <begin position="13"/>
        <end position="293"/>
    </location>
</feature>
<dbReference type="PANTHER" id="PTHR21301">
    <property type="entry name" value="REVERSE TRANSCRIPTASE"/>
    <property type="match status" value="1"/>
</dbReference>
<dbReference type="InterPro" id="IPR000477">
    <property type="entry name" value="RT_dom"/>
</dbReference>
<evidence type="ECO:0000313" key="2">
    <source>
        <dbReference type="EMBL" id="CAL8128770.1"/>
    </source>
</evidence>
<name>A0ABP1RIA7_9HEXA</name>
<dbReference type="PROSITE" id="PS50878">
    <property type="entry name" value="RT_POL"/>
    <property type="match status" value="1"/>
</dbReference>
<dbReference type="PANTHER" id="PTHR21301:SF10">
    <property type="entry name" value="REVERSE TRANSCRIPTASE DOMAIN-CONTAINING PROTEIN"/>
    <property type="match status" value="1"/>
</dbReference>
<sequence>MLYGLKKLNRFDKQEYGFLAPYNSSIPQLYGLPKIHKPAIPMRIIVDFRYSAFYNLAKYEAGILQVVASGHTTTLRNSYQIAEELKTLVIPPGYHMVSFDVVSLFTNVPIQDTLLYIEDCMKNNQNWKSKTKLSLQEFMRLLNLTMKNNYFIWKKNVYRQKTGTPMGSPVSPVFAELFLQKLENSLVKGNSNIHFWRRLVDDVFAVIPYDKTTSILDELNSFHPAIQFTIEEESNHTLPFLDVLATRDDNGNIHRNVYRKKTHSGRYLNFDSYHPMCHKLSVIDSLSFRAFIICDTEFLQSELDEIRRQLVRNGYPHRLITERFQRMELRASQWTIHRNLINEEDRKIRIILPYMGPITTRITCYLRVKLDCNFGFHPGQKLNSLLNNAKEKRTRQSYGIYKLTCSCKSTYVGETKRSIEQRDYEHHHQLTSAVNDHLNEFPSHHVVSASLIERENRTFHRKFKEHLWIIKCGDMNRNNGQHINSIWTATLIPLLEH</sequence>
<dbReference type="EMBL" id="CAXLJM020000075">
    <property type="protein sequence ID" value="CAL8128770.1"/>
    <property type="molecule type" value="Genomic_DNA"/>
</dbReference>
<evidence type="ECO:0000313" key="3">
    <source>
        <dbReference type="Proteomes" id="UP001642540"/>
    </source>
</evidence>
<proteinExistence type="predicted"/>